<proteinExistence type="predicted"/>
<reference evidence="3 4" key="1">
    <citation type="submission" date="2019-03" db="EMBL/GenBank/DDBJ databases">
        <title>Genomic Encyclopedia of Type Strains, Phase III (KMG-III): the genomes of soil and plant-associated and newly described type strains.</title>
        <authorList>
            <person name="Whitman W."/>
        </authorList>
    </citation>
    <scope>NUCLEOTIDE SEQUENCE [LARGE SCALE GENOMIC DNA]</scope>
    <source>
        <strain evidence="3 4">LMG 29544</strain>
    </source>
</reference>
<dbReference type="PANTHER" id="PTHR33420:SF3">
    <property type="entry name" value="FIMBRIAL SUBUNIT ELFA"/>
    <property type="match status" value="1"/>
</dbReference>
<keyword evidence="1" id="KW-0732">Signal</keyword>
<dbReference type="Gene3D" id="2.60.40.3310">
    <property type="match status" value="1"/>
</dbReference>
<evidence type="ECO:0000313" key="3">
    <source>
        <dbReference type="EMBL" id="TDY53477.1"/>
    </source>
</evidence>
<evidence type="ECO:0000256" key="1">
    <source>
        <dbReference type="ARBA" id="ARBA00022729"/>
    </source>
</evidence>
<dbReference type="Proteomes" id="UP000295509">
    <property type="component" value="Unassembled WGS sequence"/>
</dbReference>
<dbReference type="Pfam" id="PF00419">
    <property type="entry name" value="Fimbrial"/>
    <property type="match status" value="1"/>
</dbReference>
<dbReference type="PANTHER" id="PTHR33420">
    <property type="entry name" value="FIMBRIAL SUBUNIT ELFA-RELATED"/>
    <property type="match status" value="1"/>
</dbReference>
<keyword evidence="4" id="KW-1185">Reference proteome</keyword>
<dbReference type="SUPFAM" id="SSF49401">
    <property type="entry name" value="Bacterial adhesins"/>
    <property type="match status" value="1"/>
</dbReference>
<evidence type="ECO:0000259" key="2">
    <source>
        <dbReference type="Pfam" id="PF00419"/>
    </source>
</evidence>
<dbReference type="InterPro" id="IPR050263">
    <property type="entry name" value="Bact_Fimbrial_Adh_Pro"/>
</dbReference>
<dbReference type="GO" id="GO:0009289">
    <property type="term" value="C:pilus"/>
    <property type="evidence" value="ECO:0007669"/>
    <property type="project" value="InterPro"/>
</dbReference>
<feature type="domain" description="Fimbrial-type adhesion" evidence="2">
    <location>
        <begin position="203"/>
        <end position="338"/>
    </location>
</feature>
<organism evidence="3 4">
    <name type="scientific">Paraburkholderia rhizosphaerae</name>
    <dbReference type="NCBI Taxonomy" id="480658"/>
    <lineage>
        <taxon>Bacteria</taxon>
        <taxon>Pseudomonadati</taxon>
        <taxon>Pseudomonadota</taxon>
        <taxon>Betaproteobacteria</taxon>
        <taxon>Burkholderiales</taxon>
        <taxon>Burkholderiaceae</taxon>
        <taxon>Paraburkholderia</taxon>
    </lineage>
</organism>
<dbReference type="InterPro" id="IPR008966">
    <property type="entry name" value="Adhesion_dom_sf"/>
</dbReference>
<comment type="caution">
    <text evidence="3">The sequence shown here is derived from an EMBL/GenBank/DDBJ whole genome shotgun (WGS) entry which is preliminary data.</text>
</comment>
<protein>
    <submittedName>
        <fullName evidence="3">Major type 1 subunit fimbrin (Pilin)</fullName>
    </submittedName>
</protein>
<gene>
    <name evidence="3" type="ORF">BX592_103290</name>
</gene>
<dbReference type="InterPro" id="IPR000259">
    <property type="entry name" value="Adhesion_dom_fimbrial"/>
</dbReference>
<dbReference type="GO" id="GO:0043709">
    <property type="term" value="P:cell adhesion involved in single-species biofilm formation"/>
    <property type="evidence" value="ECO:0007669"/>
    <property type="project" value="TreeGrafter"/>
</dbReference>
<dbReference type="EMBL" id="SORE01000003">
    <property type="protein sequence ID" value="TDY53477.1"/>
    <property type="molecule type" value="Genomic_DNA"/>
</dbReference>
<evidence type="ECO:0000313" key="4">
    <source>
        <dbReference type="Proteomes" id="UP000295509"/>
    </source>
</evidence>
<accession>A0A4R8LYK9</accession>
<dbReference type="InterPro" id="IPR036937">
    <property type="entry name" value="Adhesion_dom_fimbrial_sf"/>
</dbReference>
<sequence>MFFFIDTNVTLLTSLRARSSAAGRFVRLALRTAALALIGSLLAPAAHATCKFASGGPVTVTIPVDAVVNVPRDAPNGTVVYTSPYITSAPTGKTSCSNDPFGVQSLIGTQPAAMQTVFPIGNTGLSFSWKYVDSGSVYSWVSYGSAKGNGGGSTTMPNAFQLIKTGPIAAGATVPGGAVAVLKYGTLAVTTMSLANPISVGQASCATPNVTATLGTHNLSELAAVGSTTSSTKFSIALNNCPSGINTIKYQIDPTTTLLDSANSVVALDSGSTASGAGVQLLDAAGKAVPLSKQIAFTDFVPGAAGSYTLPLSARYYRTGATRAGTANSSMTFTINYQ</sequence>
<dbReference type="Gene3D" id="2.60.40.1090">
    <property type="entry name" value="Fimbrial-type adhesion domain"/>
    <property type="match status" value="1"/>
</dbReference>
<name>A0A4R8LYK9_9BURK</name>
<dbReference type="AlphaFoldDB" id="A0A4R8LYK9"/>